<accession>A0A251VPX8</accession>
<keyword evidence="3" id="KW-1185">Reference proteome</keyword>
<evidence type="ECO:0000313" key="3">
    <source>
        <dbReference type="Proteomes" id="UP000215914"/>
    </source>
</evidence>
<protein>
    <submittedName>
        <fullName evidence="2">Uncharacterized protein</fullName>
    </submittedName>
</protein>
<sequence>MAEILSSFNKVLTNREEMAVLDDSCELCSPSDEIVDVSDKERSPKCLKLDSPEENEFPSPTGLSHSPIIEEPESSASDKTEAVNKQKFAILNTMASTYALRVDPLEPPDPLITMYFSIRLFSLHISYILCVSKKPKCH</sequence>
<feature type="region of interest" description="Disordered" evidence="1">
    <location>
        <begin position="45"/>
        <end position="81"/>
    </location>
</feature>
<proteinExistence type="predicted"/>
<dbReference type="AlphaFoldDB" id="A0A251VPX8"/>
<dbReference type="EMBL" id="CM007890">
    <property type="protein sequence ID" value="OTG37615.1"/>
    <property type="molecule type" value="Genomic_DNA"/>
</dbReference>
<name>A0A251VPX8_HELAN</name>
<dbReference type="InParanoid" id="A0A251VPX8"/>
<evidence type="ECO:0000256" key="1">
    <source>
        <dbReference type="SAM" id="MobiDB-lite"/>
    </source>
</evidence>
<reference evidence="3" key="1">
    <citation type="journal article" date="2017" name="Nature">
        <title>The sunflower genome provides insights into oil metabolism, flowering and Asterid evolution.</title>
        <authorList>
            <person name="Badouin H."/>
            <person name="Gouzy J."/>
            <person name="Grassa C.J."/>
            <person name="Murat F."/>
            <person name="Staton S.E."/>
            <person name="Cottret L."/>
            <person name="Lelandais-Briere C."/>
            <person name="Owens G.L."/>
            <person name="Carrere S."/>
            <person name="Mayjonade B."/>
            <person name="Legrand L."/>
            <person name="Gill N."/>
            <person name="Kane N.C."/>
            <person name="Bowers J.E."/>
            <person name="Hubner S."/>
            <person name="Bellec A."/>
            <person name="Berard A."/>
            <person name="Berges H."/>
            <person name="Blanchet N."/>
            <person name="Boniface M.C."/>
            <person name="Brunel D."/>
            <person name="Catrice O."/>
            <person name="Chaidir N."/>
            <person name="Claudel C."/>
            <person name="Donnadieu C."/>
            <person name="Faraut T."/>
            <person name="Fievet G."/>
            <person name="Helmstetter N."/>
            <person name="King M."/>
            <person name="Knapp S.J."/>
            <person name="Lai Z."/>
            <person name="Le Paslier M.C."/>
            <person name="Lippi Y."/>
            <person name="Lorenzon L."/>
            <person name="Mandel J.R."/>
            <person name="Marage G."/>
            <person name="Marchand G."/>
            <person name="Marquand E."/>
            <person name="Bret-Mestries E."/>
            <person name="Morien E."/>
            <person name="Nambeesan S."/>
            <person name="Nguyen T."/>
            <person name="Pegot-Espagnet P."/>
            <person name="Pouilly N."/>
            <person name="Raftis F."/>
            <person name="Sallet E."/>
            <person name="Schiex T."/>
            <person name="Thomas J."/>
            <person name="Vandecasteele C."/>
            <person name="Vares D."/>
            <person name="Vear F."/>
            <person name="Vautrin S."/>
            <person name="Crespi M."/>
            <person name="Mangin B."/>
            <person name="Burke J.M."/>
            <person name="Salse J."/>
            <person name="Munos S."/>
            <person name="Vincourt P."/>
            <person name="Rieseberg L.H."/>
            <person name="Langlade N.B."/>
        </authorList>
    </citation>
    <scope>NUCLEOTIDE SEQUENCE [LARGE SCALE GENOMIC DNA]</scope>
    <source>
        <strain evidence="3">cv. SF193</strain>
    </source>
</reference>
<organism evidence="2 3">
    <name type="scientific">Helianthus annuus</name>
    <name type="common">Common sunflower</name>
    <dbReference type="NCBI Taxonomy" id="4232"/>
    <lineage>
        <taxon>Eukaryota</taxon>
        <taxon>Viridiplantae</taxon>
        <taxon>Streptophyta</taxon>
        <taxon>Embryophyta</taxon>
        <taxon>Tracheophyta</taxon>
        <taxon>Spermatophyta</taxon>
        <taxon>Magnoliopsida</taxon>
        <taxon>eudicotyledons</taxon>
        <taxon>Gunneridae</taxon>
        <taxon>Pentapetalae</taxon>
        <taxon>asterids</taxon>
        <taxon>campanulids</taxon>
        <taxon>Asterales</taxon>
        <taxon>Asteraceae</taxon>
        <taxon>Asteroideae</taxon>
        <taxon>Heliantheae alliance</taxon>
        <taxon>Heliantheae</taxon>
        <taxon>Helianthus</taxon>
    </lineage>
</organism>
<evidence type="ECO:0000313" key="2">
    <source>
        <dbReference type="EMBL" id="OTG37615.1"/>
    </source>
</evidence>
<dbReference type="Proteomes" id="UP000215914">
    <property type="component" value="Chromosome 1"/>
</dbReference>
<gene>
    <name evidence="2" type="ORF">HannXRQ_Chr01g0020711</name>
</gene>